<comment type="caution">
    <text evidence="15">The sequence shown here is derived from an EMBL/GenBank/DDBJ whole genome shotgun (WGS) entry which is preliminary data.</text>
</comment>
<dbReference type="GO" id="GO:0015677">
    <property type="term" value="P:copper ion import"/>
    <property type="evidence" value="ECO:0007669"/>
    <property type="project" value="TreeGrafter"/>
</dbReference>
<keyword evidence="10" id="KW-0406">Ion transport</keyword>
<dbReference type="PANTHER" id="PTHR32361">
    <property type="entry name" value="FERRIC/CUPRIC REDUCTASE TRANSMEMBRANE COMPONENT"/>
    <property type="match status" value="1"/>
</dbReference>
<evidence type="ECO:0000256" key="3">
    <source>
        <dbReference type="ARBA" id="ARBA00012668"/>
    </source>
</evidence>
<dbReference type="PANTHER" id="PTHR32361:SF24">
    <property type="entry name" value="REDUCTASE, PUTATIVE (AFU_ORTHOLOGUE AFUA_3G10820)-RELATED"/>
    <property type="match status" value="1"/>
</dbReference>
<evidence type="ECO:0000256" key="9">
    <source>
        <dbReference type="ARBA" id="ARBA00023002"/>
    </source>
</evidence>
<evidence type="ECO:0000256" key="10">
    <source>
        <dbReference type="ARBA" id="ARBA00023065"/>
    </source>
</evidence>
<name>A0AAD4CFH3_ASPNN</name>
<evidence type="ECO:0000313" key="16">
    <source>
        <dbReference type="Proteomes" id="UP001194746"/>
    </source>
</evidence>
<organism evidence="15 16">
    <name type="scientific">Aspergillus nanangensis</name>
    <dbReference type="NCBI Taxonomy" id="2582783"/>
    <lineage>
        <taxon>Eukaryota</taxon>
        <taxon>Fungi</taxon>
        <taxon>Dikarya</taxon>
        <taxon>Ascomycota</taxon>
        <taxon>Pezizomycotina</taxon>
        <taxon>Eurotiomycetes</taxon>
        <taxon>Eurotiomycetidae</taxon>
        <taxon>Eurotiales</taxon>
        <taxon>Aspergillaceae</taxon>
        <taxon>Aspergillus</taxon>
        <taxon>Aspergillus subgen. Circumdati</taxon>
    </lineage>
</organism>
<dbReference type="GO" id="GO:0052851">
    <property type="term" value="F:ferric-chelate reductase (NADPH) activity"/>
    <property type="evidence" value="ECO:0007669"/>
    <property type="project" value="UniProtKB-EC"/>
</dbReference>
<dbReference type="SFLD" id="SFLDG01168">
    <property type="entry name" value="Ferric_reductase_subgroup_(FRE"/>
    <property type="match status" value="1"/>
</dbReference>
<dbReference type="InterPro" id="IPR039261">
    <property type="entry name" value="FNR_nucleotide-bd"/>
</dbReference>
<protein>
    <recommendedName>
        <fullName evidence="3">ferric-chelate reductase (NADPH)</fullName>
        <ecNumber evidence="3">1.16.1.9</ecNumber>
    </recommendedName>
</protein>
<dbReference type="InterPro" id="IPR013112">
    <property type="entry name" value="FAD-bd_8"/>
</dbReference>
<keyword evidence="5" id="KW-1003">Cell membrane</keyword>
<comment type="catalytic activity">
    <reaction evidence="12">
        <text>2 a Fe(II)-siderophore + NADP(+) + H(+) = 2 a Fe(III)-siderophore + NADPH</text>
        <dbReference type="Rhea" id="RHEA:28795"/>
        <dbReference type="Rhea" id="RHEA-COMP:11342"/>
        <dbReference type="Rhea" id="RHEA-COMP:11344"/>
        <dbReference type="ChEBI" id="CHEBI:15378"/>
        <dbReference type="ChEBI" id="CHEBI:29033"/>
        <dbReference type="ChEBI" id="CHEBI:29034"/>
        <dbReference type="ChEBI" id="CHEBI:57783"/>
        <dbReference type="ChEBI" id="CHEBI:58349"/>
        <dbReference type="EC" id="1.16.1.9"/>
    </reaction>
</comment>
<dbReference type="PROSITE" id="PS51384">
    <property type="entry name" value="FAD_FR"/>
    <property type="match status" value="1"/>
</dbReference>
<feature type="domain" description="FAD-binding FR-type" evidence="14">
    <location>
        <begin position="302"/>
        <end position="421"/>
    </location>
</feature>
<evidence type="ECO:0000256" key="6">
    <source>
        <dbReference type="ARBA" id="ARBA00022692"/>
    </source>
</evidence>
<dbReference type="GO" id="GO:0006879">
    <property type="term" value="P:intracellular iron ion homeostasis"/>
    <property type="evidence" value="ECO:0007669"/>
    <property type="project" value="TreeGrafter"/>
</dbReference>
<evidence type="ECO:0000256" key="2">
    <source>
        <dbReference type="ARBA" id="ARBA00006278"/>
    </source>
</evidence>
<evidence type="ECO:0000313" key="15">
    <source>
        <dbReference type="EMBL" id="KAF9885308.1"/>
    </source>
</evidence>
<evidence type="ECO:0000256" key="1">
    <source>
        <dbReference type="ARBA" id="ARBA00004651"/>
    </source>
</evidence>
<dbReference type="GO" id="GO:0005886">
    <property type="term" value="C:plasma membrane"/>
    <property type="evidence" value="ECO:0007669"/>
    <property type="project" value="UniProtKB-SubCell"/>
</dbReference>
<dbReference type="InterPro" id="IPR017938">
    <property type="entry name" value="Riboflavin_synthase-like_b-brl"/>
</dbReference>
<proteinExistence type="inferred from homology"/>
<comment type="similarity">
    <text evidence="2">Belongs to the ferric reductase (FRE) family.</text>
</comment>
<evidence type="ECO:0000256" key="5">
    <source>
        <dbReference type="ARBA" id="ARBA00022475"/>
    </source>
</evidence>
<dbReference type="InterPro" id="IPR051410">
    <property type="entry name" value="Ferric/Cupric_Reductase"/>
</dbReference>
<feature type="transmembrane region" description="Helical" evidence="13">
    <location>
        <begin position="26"/>
        <end position="45"/>
    </location>
</feature>
<dbReference type="GO" id="GO:0006826">
    <property type="term" value="P:iron ion transport"/>
    <property type="evidence" value="ECO:0007669"/>
    <property type="project" value="TreeGrafter"/>
</dbReference>
<dbReference type="SUPFAM" id="SSF52343">
    <property type="entry name" value="Ferredoxin reductase-like, C-terminal NADP-linked domain"/>
    <property type="match status" value="1"/>
</dbReference>
<dbReference type="EMBL" id="VCAU01000098">
    <property type="protein sequence ID" value="KAF9885308.1"/>
    <property type="molecule type" value="Genomic_DNA"/>
</dbReference>
<feature type="transmembrane region" description="Helical" evidence="13">
    <location>
        <begin position="184"/>
        <end position="202"/>
    </location>
</feature>
<evidence type="ECO:0000256" key="8">
    <source>
        <dbReference type="ARBA" id="ARBA00022989"/>
    </source>
</evidence>
<sequence length="597" mass="67225">MALNIRAEEHVDDAVDIYYNNVDTELSGYALMALGGTAALILAWNGSYRLTCYVRQIATLNNERQHYFRRAYRWLAAFRKHILYAPLFRTRHHREYQLSRAVNMGTLPSRSHTLLLIGILALNVTLCTINVPYGTDRTAGVIRNRAGTLAVTNLIPLVLLAGRNNPLISLLRIPYDTFNLFHRWFGRIVVLEALTHAFSWLIPKAQGIGWNGVVMIFKESGFIRAGLVAVCAFAFILVHSPSPIRHAFYETFLHVHIAVVATVLVTLWIHLDHRPAQSLLLAAIVLWGLERLARVTAIIYRNCGRRLTVAVIESLPDDLLRIALYMPRPWHIKPGQHVYLCIPTIGLWTTHPFSVAWSDADPDEDYDHDNEHPNPKGALYLLVRRRSGFTDSLAKRVTKTSSGVLPIHAIVEGPYGEIHSMDSYGTVMLFAGGAGITHHLPYISHLVRGHAKGIVAAQRITLVWAIRSPGYLEAIQPWLDRMMRDNKGGREHERETKGGNREEVEEVSDTVASVLRILVYVTGASDEPLPRSRFRTMQVMAGRPSFGTLIRWEAEKQVGAMAVVCCGPGGFSDDVRRACRKAQRRTEIVLFEESFTW</sequence>
<feature type="transmembrane region" description="Helical" evidence="13">
    <location>
        <begin position="252"/>
        <end position="271"/>
    </location>
</feature>
<dbReference type="InterPro" id="IPR013130">
    <property type="entry name" value="Fe3_Rdtase_TM_dom"/>
</dbReference>
<keyword evidence="8 13" id="KW-1133">Transmembrane helix</keyword>
<dbReference type="InterPro" id="IPR013121">
    <property type="entry name" value="Fe_red_NAD-bd_6"/>
</dbReference>
<accession>A0AAD4CFH3</accession>
<dbReference type="InterPro" id="IPR017927">
    <property type="entry name" value="FAD-bd_FR_type"/>
</dbReference>
<feature type="transmembrane region" description="Helical" evidence="13">
    <location>
        <begin position="114"/>
        <end position="133"/>
    </location>
</feature>
<keyword evidence="11 13" id="KW-0472">Membrane</keyword>
<dbReference type="Gene3D" id="3.40.50.80">
    <property type="entry name" value="Nucleotide-binding domain of ferredoxin-NADP reductase (FNR) module"/>
    <property type="match status" value="1"/>
</dbReference>
<evidence type="ECO:0000256" key="4">
    <source>
        <dbReference type="ARBA" id="ARBA00022448"/>
    </source>
</evidence>
<keyword evidence="7" id="KW-0249">Electron transport</keyword>
<keyword evidence="4" id="KW-0813">Transport</keyword>
<evidence type="ECO:0000259" key="14">
    <source>
        <dbReference type="PROSITE" id="PS51384"/>
    </source>
</evidence>
<dbReference type="AlphaFoldDB" id="A0AAD4CFH3"/>
<dbReference type="Pfam" id="PF01794">
    <property type="entry name" value="Ferric_reduct"/>
    <property type="match status" value="1"/>
</dbReference>
<evidence type="ECO:0000256" key="12">
    <source>
        <dbReference type="ARBA" id="ARBA00048483"/>
    </source>
</evidence>
<feature type="transmembrane region" description="Helical" evidence="13">
    <location>
        <begin position="145"/>
        <end position="163"/>
    </location>
</feature>
<keyword evidence="16" id="KW-1185">Reference proteome</keyword>
<dbReference type="Proteomes" id="UP001194746">
    <property type="component" value="Unassembled WGS sequence"/>
</dbReference>
<dbReference type="CDD" id="cd06186">
    <property type="entry name" value="NOX_Duox_like_FAD_NADP"/>
    <property type="match status" value="1"/>
</dbReference>
<dbReference type="Pfam" id="PF08030">
    <property type="entry name" value="NAD_binding_6"/>
    <property type="match status" value="1"/>
</dbReference>
<evidence type="ECO:0000256" key="7">
    <source>
        <dbReference type="ARBA" id="ARBA00022982"/>
    </source>
</evidence>
<keyword evidence="9" id="KW-0560">Oxidoreductase</keyword>
<dbReference type="SFLD" id="SFLDS00052">
    <property type="entry name" value="Ferric_Reductase_Domain"/>
    <property type="match status" value="1"/>
</dbReference>
<feature type="transmembrane region" description="Helical" evidence="13">
    <location>
        <begin position="222"/>
        <end position="240"/>
    </location>
</feature>
<gene>
    <name evidence="15" type="ORF">FE257_013025</name>
</gene>
<dbReference type="SUPFAM" id="SSF63380">
    <property type="entry name" value="Riboflavin synthase domain-like"/>
    <property type="match status" value="1"/>
</dbReference>
<reference evidence="15" key="1">
    <citation type="journal article" date="2019" name="Beilstein J. Org. Chem.">
        <title>Nanangenines: drimane sesquiterpenoids as the dominant metabolite cohort of a novel Australian fungus, Aspergillus nanangensis.</title>
        <authorList>
            <person name="Lacey H.J."/>
            <person name="Gilchrist C.L.M."/>
            <person name="Crombie A."/>
            <person name="Kalaitzis J.A."/>
            <person name="Vuong D."/>
            <person name="Rutledge P.J."/>
            <person name="Turner P."/>
            <person name="Pitt J.I."/>
            <person name="Lacey E."/>
            <person name="Chooi Y.H."/>
            <person name="Piggott A.M."/>
        </authorList>
    </citation>
    <scope>NUCLEOTIDE SEQUENCE</scope>
    <source>
        <strain evidence="15">MST-FP2251</strain>
    </source>
</reference>
<comment type="subcellular location">
    <subcellularLocation>
        <location evidence="1">Cell membrane</location>
        <topology evidence="1">Multi-pass membrane protein</topology>
    </subcellularLocation>
</comment>
<evidence type="ECO:0000256" key="11">
    <source>
        <dbReference type="ARBA" id="ARBA00023136"/>
    </source>
</evidence>
<keyword evidence="6 13" id="KW-0812">Transmembrane</keyword>
<dbReference type="Pfam" id="PF08022">
    <property type="entry name" value="FAD_binding_8"/>
    <property type="match status" value="1"/>
</dbReference>
<dbReference type="EC" id="1.16.1.9" evidence="3"/>
<reference evidence="15" key="2">
    <citation type="submission" date="2020-02" db="EMBL/GenBank/DDBJ databases">
        <authorList>
            <person name="Gilchrist C.L.M."/>
            <person name="Chooi Y.-H."/>
        </authorList>
    </citation>
    <scope>NUCLEOTIDE SEQUENCE</scope>
    <source>
        <strain evidence="15">MST-FP2251</strain>
    </source>
</reference>
<evidence type="ECO:0000256" key="13">
    <source>
        <dbReference type="SAM" id="Phobius"/>
    </source>
</evidence>